<keyword evidence="2" id="KW-1185">Reference proteome</keyword>
<evidence type="ECO:0000313" key="2">
    <source>
        <dbReference type="Proteomes" id="UP001239111"/>
    </source>
</evidence>
<accession>A0ACC2NSE7</accession>
<comment type="caution">
    <text evidence="1">The sequence shown here is derived from an EMBL/GenBank/DDBJ whole genome shotgun (WGS) entry which is preliminary data.</text>
</comment>
<name>A0ACC2NSE7_9HYME</name>
<dbReference type="Proteomes" id="UP001239111">
    <property type="component" value="Chromosome 3"/>
</dbReference>
<gene>
    <name evidence="1" type="ORF">QAD02_005309</name>
</gene>
<sequence length="173" mass="19741">MDISRMNLSLTNIYYAEISKMITSGRLDINGVENAVYLNPTKRLQLMVEAVHYDHKDIFENILDISYDMDEEYIAIIARLCTTLSRSDYIELVMEATKDQYQSWNGDNILGFLNRYNVLDLNRGEPPLITGVVSGSQYAVIHMIRQGYDINIADDNGRTPLTAAIEHLDVEMV</sequence>
<reference evidence="1" key="1">
    <citation type="submission" date="2023-04" db="EMBL/GenBank/DDBJ databases">
        <title>A chromosome-level genome assembly of the parasitoid wasp Eretmocerus hayati.</title>
        <authorList>
            <person name="Zhong Y."/>
            <person name="Liu S."/>
            <person name="Liu Y."/>
        </authorList>
    </citation>
    <scope>NUCLEOTIDE SEQUENCE</scope>
    <source>
        <strain evidence="1">ZJU_SS_LIU_2023</strain>
    </source>
</reference>
<evidence type="ECO:0000313" key="1">
    <source>
        <dbReference type="EMBL" id="KAJ8674047.1"/>
    </source>
</evidence>
<dbReference type="EMBL" id="CM056743">
    <property type="protein sequence ID" value="KAJ8674047.1"/>
    <property type="molecule type" value="Genomic_DNA"/>
</dbReference>
<protein>
    <submittedName>
        <fullName evidence="1">Uncharacterized protein</fullName>
    </submittedName>
</protein>
<proteinExistence type="predicted"/>
<organism evidence="1 2">
    <name type="scientific">Eretmocerus hayati</name>
    <dbReference type="NCBI Taxonomy" id="131215"/>
    <lineage>
        <taxon>Eukaryota</taxon>
        <taxon>Metazoa</taxon>
        <taxon>Ecdysozoa</taxon>
        <taxon>Arthropoda</taxon>
        <taxon>Hexapoda</taxon>
        <taxon>Insecta</taxon>
        <taxon>Pterygota</taxon>
        <taxon>Neoptera</taxon>
        <taxon>Endopterygota</taxon>
        <taxon>Hymenoptera</taxon>
        <taxon>Apocrita</taxon>
        <taxon>Proctotrupomorpha</taxon>
        <taxon>Chalcidoidea</taxon>
        <taxon>Aphelinidae</taxon>
        <taxon>Aphelininae</taxon>
        <taxon>Eretmocerus</taxon>
    </lineage>
</organism>